<dbReference type="RefSeq" id="XP_045952954.1">
    <property type="nucleotide sequence ID" value="XM_046108340.1"/>
</dbReference>
<dbReference type="Proteomes" id="UP000758603">
    <property type="component" value="Unassembled WGS sequence"/>
</dbReference>
<gene>
    <name evidence="2" type="ORF">BKA67DRAFT_664279</name>
</gene>
<accession>A0A9P8RN16</accession>
<reference evidence="2" key="1">
    <citation type="journal article" date="2021" name="Nat. Commun.">
        <title>Genetic determinants of endophytism in the Arabidopsis root mycobiome.</title>
        <authorList>
            <person name="Mesny F."/>
            <person name="Miyauchi S."/>
            <person name="Thiergart T."/>
            <person name="Pickel B."/>
            <person name="Atanasova L."/>
            <person name="Karlsson M."/>
            <person name="Huettel B."/>
            <person name="Barry K.W."/>
            <person name="Haridas S."/>
            <person name="Chen C."/>
            <person name="Bauer D."/>
            <person name="Andreopoulos W."/>
            <person name="Pangilinan J."/>
            <person name="LaButti K."/>
            <person name="Riley R."/>
            <person name="Lipzen A."/>
            <person name="Clum A."/>
            <person name="Drula E."/>
            <person name="Henrissat B."/>
            <person name="Kohler A."/>
            <person name="Grigoriev I.V."/>
            <person name="Martin F.M."/>
            <person name="Hacquard S."/>
        </authorList>
    </citation>
    <scope>NUCLEOTIDE SEQUENCE</scope>
    <source>
        <strain evidence="2">MPI-SDFR-AT-0073</strain>
    </source>
</reference>
<dbReference type="AlphaFoldDB" id="A0A9P8RN16"/>
<feature type="region of interest" description="Disordered" evidence="1">
    <location>
        <begin position="361"/>
        <end position="425"/>
    </location>
</feature>
<organism evidence="2 3">
    <name type="scientific">Truncatella angustata</name>
    <dbReference type="NCBI Taxonomy" id="152316"/>
    <lineage>
        <taxon>Eukaryota</taxon>
        <taxon>Fungi</taxon>
        <taxon>Dikarya</taxon>
        <taxon>Ascomycota</taxon>
        <taxon>Pezizomycotina</taxon>
        <taxon>Sordariomycetes</taxon>
        <taxon>Xylariomycetidae</taxon>
        <taxon>Amphisphaeriales</taxon>
        <taxon>Sporocadaceae</taxon>
        <taxon>Truncatella</taxon>
    </lineage>
</organism>
<dbReference type="EMBL" id="JAGPXC010000010">
    <property type="protein sequence ID" value="KAH6646440.1"/>
    <property type="molecule type" value="Genomic_DNA"/>
</dbReference>
<proteinExistence type="predicted"/>
<feature type="compositionally biased region" description="Low complexity" evidence="1">
    <location>
        <begin position="394"/>
        <end position="412"/>
    </location>
</feature>
<evidence type="ECO:0000313" key="3">
    <source>
        <dbReference type="Proteomes" id="UP000758603"/>
    </source>
</evidence>
<dbReference type="OrthoDB" id="4842213at2759"/>
<evidence type="ECO:0000313" key="2">
    <source>
        <dbReference type="EMBL" id="KAH6646440.1"/>
    </source>
</evidence>
<feature type="region of interest" description="Disordered" evidence="1">
    <location>
        <begin position="281"/>
        <end position="308"/>
    </location>
</feature>
<comment type="caution">
    <text evidence="2">The sequence shown here is derived from an EMBL/GenBank/DDBJ whole genome shotgun (WGS) entry which is preliminary data.</text>
</comment>
<sequence length="425" mass="46813">MLNFARSKKPECSKSLGPEETDKTSPQTPVIFQVFSPPVQRNFSYPINVSAGTNSSSCPNTSDIGQSICDLSPDNISKAIAADPDDPFLYIAEPVECIRSVKKDDRPRTSSRIFGRFNFQVPFKEEHKSHNKQRRSTILGLSIPQAQNTPLVDSAPHTLQLKETKVSKGQSSGDLLLSRKIIAVGRLKRNSLGQHKVVKSIDVSNPSESHIEKLLRPASSSEDTSIDTRISELVLIKDESLLTITDKECISITIDALDNSLSEETQKILPKPRMDYMHRRDSPQNTATVGGRQGDANTGSGGCKEKERRGGWFSHIKEWVSTSEPSTKALKDYKRDAFKRAGTTPNDPLATVKLHISPISLPPEAIKPCGRGLDPEEIVRRKAEQKRKQRQSFQTTASSSGGSRTSASQHSSLNSLALRELKSDA</sequence>
<feature type="region of interest" description="Disordered" evidence="1">
    <location>
        <begin position="1"/>
        <end position="27"/>
    </location>
</feature>
<dbReference type="GeneID" id="70137231"/>
<name>A0A9P8RN16_9PEZI</name>
<keyword evidence="3" id="KW-1185">Reference proteome</keyword>
<evidence type="ECO:0000256" key="1">
    <source>
        <dbReference type="SAM" id="MobiDB-lite"/>
    </source>
</evidence>
<feature type="compositionally biased region" description="Basic and acidic residues" evidence="1">
    <location>
        <begin position="373"/>
        <end position="382"/>
    </location>
</feature>
<protein>
    <submittedName>
        <fullName evidence="2">Uncharacterized protein</fullName>
    </submittedName>
</protein>